<dbReference type="Pfam" id="PF16577">
    <property type="entry name" value="UBA_5"/>
    <property type="match status" value="1"/>
</dbReference>
<dbReference type="EMBL" id="BEZZ01000733">
    <property type="protein sequence ID" value="GCC35689.1"/>
    <property type="molecule type" value="Genomic_DNA"/>
</dbReference>
<dbReference type="GO" id="GO:0007032">
    <property type="term" value="P:endosome organization"/>
    <property type="evidence" value="ECO:0007669"/>
    <property type="project" value="TreeGrafter"/>
</dbReference>
<evidence type="ECO:0000256" key="6">
    <source>
        <dbReference type="ARBA" id="ARBA00022771"/>
    </source>
</evidence>
<dbReference type="GO" id="GO:0030017">
    <property type="term" value="C:sarcomere"/>
    <property type="evidence" value="ECO:0007669"/>
    <property type="project" value="UniProtKB-SubCell"/>
</dbReference>
<organism evidence="18 19">
    <name type="scientific">Chiloscyllium punctatum</name>
    <name type="common">Brownbanded bambooshark</name>
    <name type="synonym">Hemiscyllium punctatum</name>
    <dbReference type="NCBI Taxonomy" id="137246"/>
    <lineage>
        <taxon>Eukaryota</taxon>
        <taxon>Metazoa</taxon>
        <taxon>Chordata</taxon>
        <taxon>Craniata</taxon>
        <taxon>Vertebrata</taxon>
        <taxon>Chondrichthyes</taxon>
        <taxon>Elasmobranchii</taxon>
        <taxon>Galeomorphii</taxon>
        <taxon>Galeoidea</taxon>
        <taxon>Orectolobiformes</taxon>
        <taxon>Hemiscylliidae</taxon>
        <taxon>Chiloscyllium</taxon>
    </lineage>
</organism>
<dbReference type="CDD" id="cd06402">
    <property type="entry name" value="PB1_p62"/>
    <property type="match status" value="1"/>
</dbReference>
<protein>
    <recommendedName>
        <fullName evidence="12">Protein ref(2)P</fullName>
    </recommendedName>
    <alternativeName>
        <fullName evidence="13">Refractory to sigma P</fullName>
    </alternativeName>
</protein>
<dbReference type="Gene3D" id="1.10.8.10">
    <property type="entry name" value="DNA helicase RuvA subunit, C-terminal domain"/>
    <property type="match status" value="1"/>
</dbReference>
<dbReference type="GO" id="GO:0070530">
    <property type="term" value="F:K63-linked polyubiquitin modification-dependent protein binding"/>
    <property type="evidence" value="ECO:0007669"/>
    <property type="project" value="TreeGrafter"/>
</dbReference>
<dbReference type="InterPro" id="IPR009060">
    <property type="entry name" value="UBA-like_sf"/>
</dbReference>
<dbReference type="SMART" id="SM00666">
    <property type="entry name" value="PB1"/>
    <property type="match status" value="1"/>
</dbReference>
<evidence type="ECO:0000256" key="14">
    <source>
        <dbReference type="PROSITE-ProRule" id="PRU00228"/>
    </source>
</evidence>
<dbReference type="PANTHER" id="PTHR15090:SF0">
    <property type="entry name" value="SEQUESTOSOME-1"/>
    <property type="match status" value="1"/>
</dbReference>
<dbReference type="InterPro" id="IPR034866">
    <property type="entry name" value="PB1_p62"/>
</dbReference>
<keyword evidence="4" id="KW-0479">Metal-binding</keyword>
<comment type="subcellular location">
    <subcellularLocation>
        <location evidence="2">Cytoplasm</location>
        <location evidence="2">Myofibril</location>
        <location evidence="2">Sarcomere</location>
    </subcellularLocation>
    <subcellularLocation>
        <location evidence="1">Nucleus</location>
    </subcellularLocation>
</comment>
<dbReference type="SUPFAM" id="SSF54277">
    <property type="entry name" value="CAD &amp; PB1 domains"/>
    <property type="match status" value="1"/>
</dbReference>
<accession>A0A401SZ80</accession>
<dbReference type="GO" id="GO:0016235">
    <property type="term" value="C:aggresome"/>
    <property type="evidence" value="ECO:0007669"/>
    <property type="project" value="TreeGrafter"/>
</dbReference>
<evidence type="ECO:0000256" key="8">
    <source>
        <dbReference type="ARBA" id="ARBA00023163"/>
    </source>
</evidence>
<dbReference type="GO" id="GO:0005634">
    <property type="term" value="C:nucleus"/>
    <property type="evidence" value="ECO:0007669"/>
    <property type="project" value="UniProtKB-SubCell"/>
</dbReference>
<evidence type="ECO:0000259" key="16">
    <source>
        <dbReference type="PROSITE" id="PS50135"/>
    </source>
</evidence>
<dbReference type="InterPro" id="IPR043145">
    <property type="entry name" value="Znf_ZZ_sf"/>
</dbReference>
<dbReference type="PROSITE" id="PS50135">
    <property type="entry name" value="ZF_ZZ_2"/>
    <property type="match status" value="1"/>
</dbReference>
<dbReference type="GO" id="GO:0005080">
    <property type="term" value="F:protein kinase C binding"/>
    <property type="evidence" value="ECO:0007669"/>
    <property type="project" value="TreeGrafter"/>
</dbReference>
<comment type="caution">
    <text evidence="18">The sequence shown here is derived from an EMBL/GenBank/DDBJ whole genome shotgun (WGS) entry which is preliminary data.</text>
</comment>
<evidence type="ECO:0000256" key="13">
    <source>
        <dbReference type="ARBA" id="ARBA00081379"/>
    </source>
</evidence>
<dbReference type="FunFam" id="1.10.8.10:FF:000034">
    <property type="entry name" value="Sequestosome 1"/>
    <property type="match status" value="1"/>
</dbReference>
<sequence>MAFNVKAYLLGKDEVNREIRRFTVDHGVSTSFEYLYKKVAGIFQSLRSEIFQMYYKDEEGDMIAFSSDDELMMALSFLKEGTFYIYIKEKKECKHGQEKGAGAIHPNIVCDACNGPVIGPRYKCTVCPDYDLCGGCRGKGFHTEHEMLLLQAPQFLHPFERFPRGMWNHRRYGGLCHWAMAQQESFAQAAACSGRQQSAAAKTTPTEQATGSGSQKQDKNVAYLKNVGRNVAAMLSPLGIDVDIDVEHRGQRFKATECPMESQPSSTGNSVHSGPPSADKTKTRTTPSSNQEQNETVIMDVNQTATNQGSCETFTPNHVQSKTPSVDSNIDEEWTHLSDKGVDPSTGELQSLEQLRLQDHEEGQPLVQQQDLTSYDLGPTGLREAALYPHLPQDAEPCLIEALSQMLSMGFHDEGGWLTRLLQTKQCDIGAALDAMQPAKGPVRQ</sequence>
<dbReference type="InterPro" id="IPR033741">
    <property type="entry name" value="SQSTM_UBA"/>
</dbReference>
<evidence type="ECO:0000256" key="9">
    <source>
        <dbReference type="ARBA" id="ARBA00023242"/>
    </source>
</evidence>
<evidence type="ECO:0000256" key="2">
    <source>
        <dbReference type="ARBA" id="ARBA00004204"/>
    </source>
</evidence>
<evidence type="ECO:0000259" key="17">
    <source>
        <dbReference type="PROSITE" id="PS51745"/>
    </source>
</evidence>
<feature type="domain" description="ZZ-type" evidence="16">
    <location>
        <begin position="105"/>
        <end position="155"/>
    </location>
</feature>
<evidence type="ECO:0000256" key="1">
    <source>
        <dbReference type="ARBA" id="ARBA00004123"/>
    </source>
</evidence>
<dbReference type="InterPro" id="IPR053793">
    <property type="entry name" value="PB1-like"/>
</dbReference>
<dbReference type="FunFam" id="3.30.60.90:FF:000016">
    <property type="entry name" value="Refractory to sigma P"/>
    <property type="match status" value="1"/>
</dbReference>
<keyword evidence="3" id="KW-0963">Cytoplasm</keyword>
<reference evidence="18 19" key="1">
    <citation type="journal article" date="2018" name="Nat. Ecol. Evol.">
        <title>Shark genomes provide insights into elasmobranch evolution and the origin of vertebrates.</title>
        <authorList>
            <person name="Hara Y"/>
            <person name="Yamaguchi K"/>
            <person name="Onimaru K"/>
            <person name="Kadota M"/>
            <person name="Koyanagi M"/>
            <person name="Keeley SD"/>
            <person name="Tatsumi K"/>
            <person name="Tanaka K"/>
            <person name="Motone F"/>
            <person name="Kageyama Y"/>
            <person name="Nozu R"/>
            <person name="Adachi N"/>
            <person name="Nishimura O"/>
            <person name="Nakagawa R"/>
            <person name="Tanegashima C"/>
            <person name="Kiyatake I"/>
            <person name="Matsumoto R"/>
            <person name="Murakumo K"/>
            <person name="Nishida K"/>
            <person name="Terakita A"/>
            <person name="Kuratani S"/>
            <person name="Sato K"/>
            <person name="Hyodo S Kuraku.S."/>
        </authorList>
    </citation>
    <scope>NUCLEOTIDE SEQUENCE [LARGE SCALE GENOMIC DNA]</scope>
</reference>
<feature type="compositionally biased region" description="Polar residues" evidence="15">
    <location>
        <begin position="262"/>
        <end position="272"/>
    </location>
</feature>
<dbReference type="Pfam" id="PF00569">
    <property type="entry name" value="ZZ"/>
    <property type="match status" value="1"/>
</dbReference>
<evidence type="ECO:0000256" key="12">
    <source>
        <dbReference type="ARBA" id="ARBA00071657"/>
    </source>
</evidence>
<feature type="domain" description="PB1" evidence="17">
    <location>
        <begin position="2"/>
        <end position="90"/>
    </location>
</feature>
<keyword evidence="9" id="KW-0539">Nucleus</keyword>
<keyword evidence="19" id="KW-1185">Reference proteome</keyword>
<evidence type="ECO:0000256" key="4">
    <source>
        <dbReference type="ARBA" id="ARBA00022723"/>
    </source>
</evidence>
<dbReference type="InterPro" id="IPR052260">
    <property type="entry name" value="Autophagy_Rcpt_SigReg"/>
</dbReference>
<dbReference type="OMA" id="NCNGWLT"/>
<dbReference type="SUPFAM" id="SSF57850">
    <property type="entry name" value="RING/U-box"/>
    <property type="match status" value="1"/>
</dbReference>
<evidence type="ECO:0000256" key="5">
    <source>
        <dbReference type="ARBA" id="ARBA00022737"/>
    </source>
</evidence>
<dbReference type="PROSITE" id="PS51745">
    <property type="entry name" value="PB1"/>
    <property type="match status" value="1"/>
</dbReference>
<evidence type="ECO:0000313" key="19">
    <source>
        <dbReference type="Proteomes" id="UP000287033"/>
    </source>
</evidence>
<dbReference type="SUPFAM" id="SSF46934">
    <property type="entry name" value="UBA-like"/>
    <property type="match status" value="1"/>
</dbReference>
<dbReference type="SMART" id="SM00291">
    <property type="entry name" value="ZnF_ZZ"/>
    <property type="match status" value="1"/>
</dbReference>
<dbReference type="STRING" id="137246.A0A401SZ80"/>
<dbReference type="Proteomes" id="UP000287033">
    <property type="component" value="Unassembled WGS sequence"/>
</dbReference>
<dbReference type="OrthoDB" id="441278at2759"/>
<evidence type="ECO:0000256" key="3">
    <source>
        <dbReference type="ARBA" id="ARBA00022490"/>
    </source>
</evidence>
<evidence type="ECO:0000313" key="18">
    <source>
        <dbReference type="EMBL" id="GCC35689.1"/>
    </source>
</evidence>
<feature type="compositionally biased region" description="Polar residues" evidence="15">
    <location>
        <begin position="284"/>
        <end position="295"/>
    </location>
</feature>
<dbReference type="CDD" id="cd14320">
    <property type="entry name" value="UBA_SQSTM"/>
    <property type="match status" value="1"/>
</dbReference>
<dbReference type="AlphaFoldDB" id="A0A401SZ80"/>
<comment type="function">
    <text evidence="10">Required for selective autophagy activation by ubiquitinated proteins. Implicated in sigma rhabdovirus multiplication and necessary for male fertility. Involved in activating transcription of Drs.</text>
</comment>
<dbReference type="InterPro" id="IPR000433">
    <property type="entry name" value="Znf_ZZ"/>
</dbReference>
<dbReference type="Pfam" id="PF00564">
    <property type="entry name" value="PB1"/>
    <property type="match status" value="1"/>
</dbReference>
<feature type="region of interest" description="Disordered" evidence="15">
    <location>
        <begin position="253"/>
        <end position="295"/>
    </location>
</feature>
<dbReference type="Gene3D" id="3.10.20.90">
    <property type="entry name" value="Phosphatidylinositol 3-kinase Catalytic Subunit, Chain A, domain 1"/>
    <property type="match status" value="1"/>
</dbReference>
<dbReference type="CDD" id="cd02340">
    <property type="entry name" value="ZZ_NBR1_like"/>
    <property type="match status" value="1"/>
</dbReference>
<keyword evidence="5" id="KW-0677">Repeat</keyword>
<dbReference type="GO" id="GO:0000423">
    <property type="term" value="P:mitophagy"/>
    <property type="evidence" value="ECO:0007669"/>
    <property type="project" value="TreeGrafter"/>
</dbReference>
<evidence type="ECO:0000256" key="11">
    <source>
        <dbReference type="ARBA" id="ARBA00062450"/>
    </source>
</evidence>
<dbReference type="GO" id="GO:0008270">
    <property type="term" value="F:zinc ion binding"/>
    <property type="evidence" value="ECO:0007669"/>
    <property type="project" value="UniProtKB-KW"/>
</dbReference>
<dbReference type="GO" id="GO:0044753">
    <property type="term" value="C:amphisome"/>
    <property type="evidence" value="ECO:0007669"/>
    <property type="project" value="TreeGrafter"/>
</dbReference>
<dbReference type="FunFam" id="3.10.20.90:FF:000320">
    <property type="entry name" value="Predicted protein"/>
    <property type="match status" value="1"/>
</dbReference>
<dbReference type="InterPro" id="IPR000270">
    <property type="entry name" value="PB1_dom"/>
</dbReference>
<comment type="subunit">
    <text evidence="11">Interacts with aPKC and Traf6.</text>
</comment>
<gene>
    <name evidence="18" type="ORF">chiPu_0014176</name>
</gene>
<dbReference type="PROSITE" id="PS01357">
    <property type="entry name" value="ZF_ZZ_1"/>
    <property type="match status" value="1"/>
</dbReference>
<proteinExistence type="predicted"/>
<dbReference type="Gene3D" id="3.30.60.90">
    <property type="match status" value="1"/>
</dbReference>
<keyword evidence="6 14" id="KW-0863">Zinc-finger</keyword>
<keyword evidence="8" id="KW-0804">Transcription</keyword>
<keyword evidence="7" id="KW-0862">Zinc</keyword>
<evidence type="ECO:0000256" key="15">
    <source>
        <dbReference type="SAM" id="MobiDB-lite"/>
    </source>
</evidence>
<dbReference type="GO" id="GO:0035973">
    <property type="term" value="P:aggrephagy"/>
    <property type="evidence" value="ECO:0007669"/>
    <property type="project" value="TreeGrafter"/>
</dbReference>
<dbReference type="PANTHER" id="PTHR15090">
    <property type="entry name" value="SEQUESTOSOME 1-RELATED"/>
    <property type="match status" value="1"/>
</dbReference>
<evidence type="ECO:0000256" key="10">
    <source>
        <dbReference type="ARBA" id="ARBA00054138"/>
    </source>
</evidence>
<evidence type="ECO:0000256" key="7">
    <source>
        <dbReference type="ARBA" id="ARBA00022833"/>
    </source>
</evidence>
<name>A0A401SZ80_CHIPU</name>